<dbReference type="Proteomes" id="UP001063166">
    <property type="component" value="Unassembled WGS sequence"/>
</dbReference>
<proteinExistence type="predicted"/>
<organism evidence="2 3">
    <name type="scientific">Lyophyllum shimeji</name>
    <name type="common">Hon-shimeji</name>
    <name type="synonym">Tricholoma shimeji</name>
    <dbReference type="NCBI Taxonomy" id="47721"/>
    <lineage>
        <taxon>Eukaryota</taxon>
        <taxon>Fungi</taxon>
        <taxon>Dikarya</taxon>
        <taxon>Basidiomycota</taxon>
        <taxon>Agaricomycotina</taxon>
        <taxon>Agaricomycetes</taxon>
        <taxon>Agaricomycetidae</taxon>
        <taxon>Agaricales</taxon>
        <taxon>Tricholomatineae</taxon>
        <taxon>Lyophyllaceae</taxon>
        <taxon>Lyophyllum</taxon>
    </lineage>
</organism>
<comment type="caution">
    <text evidence="2">The sequence shown here is derived from an EMBL/GenBank/DDBJ whole genome shotgun (WGS) entry which is preliminary data.</text>
</comment>
<keyword evidence="1" id="KW-1133">Transmembrane helix</keyword>
<protein>
    <submittedName>
        <fullName evidence="2">Uncharacterized protein</fullName>
    </submittedName>
</protein>
<accession>A0A9P3PY18</accession>
<dbReference type="EMBL" id="BRPK01000013">
    <property type="protein sequence ID" value="GLB43246.1"/>
    <property type="molecule type" value="Genomic_DNA"/>
</dbReference>
<reference evidence="2" key="1">
    <citation type="submission" date="2022-07" db="EMBL/GenBank/DDBJ databases">
        <title>The genome of Lyophyllum shimeji provides insight into the initial evolution of ectomycorrhizal fungal genome.</title>
        <authorList>
            <person name="Kobayashi Y."/>
            <person name="Shibata T."/>
            <person name="Hirakawa H."/>
            <person name="Shigenobu S."/>
            <person name="Nishiyama T."/>
            <person name="Yamada A."/>
            <person name="Hasebe M."/>
            <person name="Kawaguchi M."/>
        </authorList>
    </citation>
    <scope>NUCLEOTIDE SEQUENCE</scope>
    <source>
        <strain evidence="2">AT787</strain>
    </source>
</reference>
<evidence type="ECO:0000256" key="1">
    <source>
        <dbReference type="SAM" id="Phobius"/>
    </source>
</evidence>
<evidence type="ECO:0000313" key="3">
    <source>
        <dbReference type="Proteomes" id="UP001063166"/>
    </source>
</evidence>
<evidence type="ECO:0000313" key="2">
    <source>
        <dbReference type="EMBL" id="GLB43246.1"/>
    </source>
</evidence>
<feature type="transmembrane region" description="Helical" evidence="1">
    <location>
        <begin position="73"/>
        <end position="95"/>
    </location>
</feature>
<keyword evidence="1" id="KW-0812">Transmembrane</keyword>
<name>A0A9P3PY18_LYOSH</name>
<gene>
    <name evidence="2" type="ORF">LshimejAT787_1301470</name>
</gene>
<keyword evidence="3" id="KW-1185">Reference proteome</keyword>
<keyword evidence="1" id="KW-0472">Membrane</keyword>
<dbReference type="AlphaFoldDB" id="A0A9P3PY18"/>
<sequence length="132" mass="14955">MHWRSVFLAQRSFKSTFLVAFAFKLEQPFARARVRRSTLHPSSFNQILTKILSTPPEYGSVLHRNIISSSSPFLLAIFLDVLSVILPGDLVIFLFRTQVVDSSNAATRTLSGRRSDALALLHSIRSYESRIF</sequence>